<keyword evidence="9" id="KW-1185">Reference proteome</keyword>
<evidence type="ECO:0000259" key="6">
    <source>
        <dbReference type="Pfam" id="PF02465"/>
    </source>
</evidence>
<keyword evidence="5" id="KW-0964">Secreted</keyword>
<evidence type="ECO:0000259" key="7">
    <source>
        <dbReference type="Pfam" id="PF07195"/>
    </source>
</evidence>
<feature type="domain" description="Flagellar hook-associated protein 2 N-terminal" evidence="6">
    <location>
        <begin position="11"/>
        <end position="127"/>
    </location>
</feature>
<dbReference type="InterPro" id="IPR010810">
    <property type="entry name" value="Flagellin_hook_IN_motif"/>
</dbReference>
<comment type="subunit">
    <text evidence="2 5">Homopentamer.</text>
</comment>
<evidence type="ECO:0000256" key="2">
    <source>
        <dbReference type="ARBA" id="ARBA00011255"/>
    </source>
</evidence>
<dbReference type="PANTHER" id="PTHR30288:SF0">
    <property type="entry name" value="FLAGELLAR HOOK-ASSOCIATED PROTEIN 2"/>
    <property type="match status" value="1"/>
</dbReference>
<dbReference type="Pfam" id="PF07196">
    <property type="entry name" value="Flagellin_IN"/>
    <property type="match status" value="1"/>
</dbReference>
<dbReference type="Pfam" id="PF07195">
    <property type="entry name" value="FliD_C"/>
    <property type="match status" value="1"/>
</dbReference>
<comment type="function">
    <text evidence="5">Required for morphogenesis and for the elongation of the flagellar filament by facilitating polymerization of the flagellin monomers at the tip of growing filament. Forms a capping structure, which prevents flagellin subunits (transported through the central channel of the flagellum) from leaking out without polymerization at the distal end.</text>
</comment>
<organism evidence="8 9">
    <name type="scientific">Agarivorans gilvus</name>
    <dbReference type="NCBI Taxonomy" id="680279"/>
    <lineage>
        <taxon>Bacteria</taxon>
        <taxon>Pseudomonadati</taxon>
        <taxon>Pseudomonadota</taxon>
        <taxon>Gammaproteobacteria</taxon>
        <taxon>Alteromonadales</taxon>
        <taxon>Alteromonadaceae</taxon>
        <taxon>Agarivorans</taxon>
    </lineage>
</organism>
<dbReference type="Proteomes" id="UP000651977">
    <property type="component" value="Unassembled WGS sequence"/>
</dbReference>
<evidence type="ECO:0000313" key="9">
    <source>
        <dbReference type="Proteomes" id="UP000651977"/>
    </source>
</evidence>
<gene>
    <name evidence="8" type="primary">fliD</name>
    <name evidence="8" type="ORF">GCM10007414_24940</name>
</gene>
<proteinExistence type="inferred from homology"/>
<dbReference type="InterPro" id="IPR040026">
    <property type="entry name" value="FliD"/>
</dbReference>
<accession>A0ABQ1I3E5</accession>
<evidence type="ECO:0000256" key="5">
    <source>
        <dbReference type="RuleBase" id="RU362066"/>
    </source>
</evidence>
<keyword evidence="8" id="KW-0969">Cilium</keyword>
<dbReference type="EMBL" id="BMDY01000014">
    <property type="protein sequence ID" value="GGB10577.1"/>
    <property type="molecule type" value="Genomic_DNA"/>
</dbReference>
<comment type="caution">
    <text evidence="8">The sequence shown here is derived from an EMBL/GenBank/DDBJ whole genome shotgun (WGS) entry which is preliminary data.</text>
</comment>
<evidence type="ECO:0000256" key="3">
    <source>
        <dbReference type="ARBA" id="ARBA00023054"/>
    </source>
</evidence>
<evidence type="ECO:0000256" key="4">
    <source>
        <dbReference type="ARBA" id="ARBA00023143"/>
    </source>
</evidence>
<dbReference type="RefSeq" id="WP_055732097.1">
    <property type="nucleotide sequence ID" value="NZ_BMDY01000014.1"/>
</dbReference>
<comment type="subcellular location">
    <subcellularLocation>
        <location evidence="5">Secreted</location>
    </subcellularLocation>
    <subcellularLocation>
        <location evidence="5">Bacterial flagellum</location>
    </subcellularLocation>
</comment>
<protein>
    <recommendedName>
        <fullName evidence="5">Flagellar hook-associated protein 2</fullName>
        <shortName evidence="5">HAP2</shortName>
    </recommendedName>
    <alternativeName>
        <fullName evidence="5">Flagellar cap protein</fullName>
    </alternativeName>
</protein>
<name>A0ABQ1I3E5_9ALTE</name>
<keyword evidence="8" id="KW-0282">Flagellum</keyword>
<sequence length="487" mass="51544">MSGITAAGIGSGLDLEALIEVSIEAMRVPQEARLQERRDTLDVTLSAVGAVKSAMSAFKDILDKAKEPSTFFPRSAYVDGTLVSSVSADDDESSDPSSSASGAFNVSLADDAVNGRYDVEVLSVAQGSRAAGQTEYAASNTVIATDAGELTFSAGSGADEESFTVEVTAGMRLSDLRDAINNATGNYGVTANLVNTGTGTRLVFDSAKTGADDDADPSNGNPNDLRITSTGAVNADLDALVADVQVTESASNAKISINGIEATSDTNTFKDVVSGITITANSLTTSSASLEVKPNDSAAVESVKSFVDAYNKIISAIDKYSKPTEVLEGEENNRKELSGDAMFRSMKYSLGRMSTTGYTDPDDATRITTFYALGIEMDNDGKLSLDESKLNDWVEGDLDKLGEIFAGENGVVDTFYGFVESFEQSGGVLATREDSTRSQLRDLDHADLALKERMDEYESTLRAKYTAFDQTMGALNNQMSYIMGQLG</sequence>
<keyword evidence="8" id="KW-0966">Cell projection</keyword>
<dbReference type="Pfam" id="PF02465">
    <property type="entry name" value="FliD_N"/>
    <property type="match status" value="1"/>
</dbReference>
<evidence type="ECO:0000313" key="8">
    <source>
        <dbReference type="EMBL" id="GGB10577.1"/>
    </source>
</evidence>
<keyword evidence="3" id="KW-0175">Coiled coil</keyword>
<comment type="similarity">
    <text evidence="1 5">Belongs to the FliD family.</text>
</comment>
<dbReference type="PANTHER" id="PTHR30288">
    <property type="entry name" value="FLAGELLAR CAP/ASSEMBLY PROTEIN FLID"/>
    <property type="match status" value="1"/>
</dbReference>
<feature type="domain" description="Flagellar hook-associated protein 2 C-terminal" evidence="7">
    <location>
        <begin position="250"/>
        <end position="477"/>
    </location>
</feature>
<dbReference type="InterPro" id="IPR003481">
    <property type="entry name" value="FliD_N"/>
</dbReference>
<dbReference type="InterPro" id="IPR010809">
    <property type="entry name" value="FliD_C"/>
</dbReference>
<evidence type="ECO:0000256" key="1">
    <source>
        <dbReference type="ARBA" id="ARBA00009764"/>
    </source>
</evidence>
<keyword evidence="4 5" id="KW-0975">Bacterial flagellum</keyword>
<reference evidence="9" key="1">
    <citation type="journal article" date="2019" name="Int. J. Syst. Evol. Microbiol.">
        <title>The Global Catalogue of Microorganisms (GCM) 10K type strain sequencing project: providing services to taxonomists for standard genome sequencing and annotation.</title>
        <authorList>
            <consortium name="The Broad Institute Genomics Platform"/>
            <consortium name="The Broad Institute Genome Sequencing Center for Infectious Disease"/>
            <person name="Wu L."/>
            <person name="Ma J."/>
        </authorList>
    </citation>
    <scope>NUCLEOTIDE SEQUENCE [LARGE SCALE GENOMIC DNA]</scope>
    <source>
        <strain evidence="9">CGMCC 1.10131</strain>
    </source>
</reference>